<dbReference type="NCBIfam" id="TIGR02595">
    <property type="entry name" value="PEP_CTERM"/>
    <property type="match status" value="1"/>
</dbReference>
<dbReference type="EMBL" id="JAMZFT010000002">
    <property type="protein sequence ID" value="MCP1336668.1"/>
    <property type="molecule type" value="Genomic_DNA"/>
</dbReference>
<feature type="domain" description="Ice-binding protein C-terminal" evidence="2">
    <location>
        <begin position="166"/>
        <end position="187"/>
    </location>
</feature>
<gene>
    <name evidence="3" type="ORF">NJQ99_09640</name>
</gene>
<dbReference type="Pfam" id="PF07589">
    <property type="entry name" value="PEP-CTERM"/>
    <property type="match status" value="1"/>
</dbReference>
<dbReference type="InterPro" id="IPR013424">
    <property type="entry name" value="Ice-binding_C"/>
</dbReference>
<evidence type="ECO:0000256" key="1">
    <source>
        <dbReference type="SAM" id="SignalP"/>
    </source>
</evidence>
<sequence>MFNVKALIAGLVFGALAATSAQAAPAVGTIDFGVSGSEGAFTYDDATKTITFSVGTFTVDNATGDFVALIGDAGTMTNPIDLDGVLPISPLWTVSGFEFEATQIFDIDYNVSSIAGFVSETLSFKALGYLDDTGGSYDTSFGIWEYTGQRTGGSAGTWSGSGAFRAPEPGILALVGVGLLGLGLARRRA</sequence>
<protein>
    <submittedName>
        <fullName evidence="3">PEP-CTERM sorting domain-containing protein</fullName>
    </submittedName>
</protein>
<proteinExistence type="predicted"/>
<dbReference type="AlphaFoldDB" id="A0A9J6P9N3"/>
<accession>A0A9J6P9N3</accession>
<comment type="caution">
    <text evidence="3">The sequence shown here is derived from an EMBL/GenBank/DDBJ whole genome shotgun (WGS) entry which is preliminary data.</text>
</comment>
<dbReference type="Proteomes" id="UP001055804">
    <property type="component" value="Unassembled WGS sequence"/>
</dbReference>
<dbReference type="RefSeq" id="WP_269332619.1">
    <property type="nucleotide sequence ID" value="NZ_JAMZFT010000002.1"/>
</dbReference>
<evidence type="ECO:0000313" key="4">
    <source>
        <dbReference type="Proteomes" id="UP001055804"/>
    </source>
</evidence>
<feature type="chain" id="PRO_5039913658" evidence="1">
    <location>
        <begin position="24"/>
        <end position="189"/>
    </location>
</feature>
<reference evidence="3" key="1">
    <citation type="submission" date="2022-06" db="EMBL/GenBank/DDBJ databases">
        <title>Isolation and Genomics of Futiania mangrovii gen. nov., sp. nov., a Rare and Metabolically-versatile member in the Class Alphaproteobacteria.</title>
        <authorList>
            <person name="Liu L."/>
            <person name="Huang W.-C."/>
            <person name="Pan J."/>
            <person name="Li J."/>
            <person name="Huang Y."/>
            <person name="Du H."/>
            <person name="Liu Y."/>
            <person name="Li M."/>
        </authorList>
    </citation>
    <scope>NUCLEOTIDE SEQUENCE</scope>
    <source>
        <strain evidence="3">FT118</strain>
    </source>
</reference>
<evidence type="ECO:0000313" key="3">
    <source>
        <dbReference type="EMBL" id="MCP1336668.1"/>
    </source>
</evidence>
<evidence type="ECO:0000259" key="2">
    <source>
        <dbReference type="Pfam" id="PF07589"/>
    </source>
</evidence>
<name>A0A9J6P9N3_9PROT</name>
<keyword evidence="4" id="KW-1185">Reference proteome</keyword>
<feature type="signal peptide" evidence="1">
    <location>
        <begin position="1"/>
        <end position="23"/>
    </location>
</feature>
<organism evidence="3 4">
    <name type="scientific">Futiania mangrovi</name>
    <dbReference type="NCBI Taxonomy" id="2959716"/>
    <lineage>
        <taxon>Bacteria</taxon>
        <taxon>Pseudomonadati</taxon>
        <taxon>Pseudomonadota</taxon>
        <taxon>Alphaproteobacteria</taxon>
        <taxon>Futianiales</taxon>
        <taxon>Futianiaceae</taxon>
        <taxon>Futiania</taxon>
    </lineage>
</organism>
<keyword evidence="1" id="KW-0732">Signal</keyword>